<sequence>MTRTRSSAQSSSGRAARLSALHLAPDSLGFALDAAAQAVDAVRRGTA</sequence>
<protein>
    <submittedName>
        <fullName evidence="1">16S rRNA (Cytosine(967)-C(5))-methyltransferase RsmB</fullName>
    </submittedName>
</protein>
<accession>A0A6L3N6D9</accession>
<reference evidence="1 2" key="1">
    <citation type="submission" date="2019-09" db="EMBL/GenBank/DDBJ databases">
        <title>Draft genome sequences of 48 bacterial type strains from the CCUG.</title>
        <authorList>
            <person name="Tunovic T."/>
            <person name="Pineiro-Iglesias B."/>
            <person name="Unosson C."/>
            <person name="Inganas E."/>
            <person name="Ohlen M."/>
            <person name="Cardew S."/>
            <person name="Jensie-Markopoulos S."/>
            <person name="Salva-Serra F."/>
            <person name="Jaen-Luchoro D."/>
            <person name="Karlsson R."/>
            <person name="Svensson-Stadler L."/>
            <person name="Chun J."/>
            <person name="Moore E."/>
        </authorList>
    </citation>
    <scope>NUCLEOTIDE SEQUENCE [LARGE SCALE GENOMIC DNA]</scope>
    <source>
        <strain evidence="1 2">CCUG 65687</strain>
    </source>
</reference>
<dbReference type="Proteomes" id="UP000473571">
    <property type="component" value="Unassembled WGS sequence"/>
</dbReference>
<comment type="caution">
    <text evidence="1">The sequence shown here is derived from an EMBL/GenBank/DDBJ whole genome shotgun (WGS) entry which is preliminary data.</text>
</comment>
<organism evidence="1 2">
    <name type="scientific">Burkholderia territorii</name>
    <dbReference type="NCBI Taxonomy" id="1503055"/>
    <lineage>
        <taxon>Bacteria</taxon>
        <taxon>Pseudomonadati</taxon>
        <taxon>Pseudomonadota</taxon>
        <taxon>Betaproteobacteria</taxon>
        <taxon>Burkholderiales</taxon>
        <taxon>Burkholderiaceae</taxon>
        <taxon>Burkholderia</taxon>
        <taxon>Burkholderia cepacia complex</taxon>
    </lineage>
</organism>
<keyword evidence="1" id="KW-0808">Transferase</keyword>
<evidence type="ECO:0000313" key="2">
    <source>
        <dbReference type="Proteomes" id="UP000473571"/>
    </source>
</evidence>
<name>A0A6L3N6D9_9BURK</name>
<dbReference type="AlphaFoldDB" id="A0A6L3N6D9"/>
<feature type="non-terminal residue" evidence="1">
    <location>
        <position position="47"/>
    </location>
</feature>
<proteinExistence type="predicted"/>
<gene>
    <name evidence="1" type="ORF">F7R13_31930</name>
</gene>
<dbReference type="EMBL" id="VZOL01000923">
    <property type="protein sequence ID" value="KAB0645890.1"/>
    <property type="molecule type" value="Genomic_DNA"/>
</dbReference>
<evidence type="ECO:0000313" key="1">
    <source>
        <dbReference type="EMBL" id="KAB0645890.1"/>
    </source>
</evidence>
<dbReference type="GO" id="GO:0008168">
    <property type="term" value="F:methyltransferase activity"/>
    <property type="evidence" value="ECO:0007669"/>
    <property type="project" value="UniProtKB-KW"/>
</dbReference>
<keyword evidence="1" id="KW-0489">Methyltransferase</keyword>
<dbReference type="GO" id="GO:0032259">
    <property type="term" value="P:methylation"/>
    <property type="evidence" value="ECO:0007669"/>
    <property type="project" value="UniProtKB-KW"/>
</dbReference>